<evidence type="ECO:0000256" key="2">
    <source>
        <dbReference type="ARBA" id="ARBA00006983"/>
    </source>
</evidence>
<dbReference type="PANTHER" id="PTHR43341">
    <property type="entry name" value="AMINO ACID PERMEASE"/>
    <property type="match status" value="1"/>
</dbReference>
<feature type="transmembrane region" description="Helical" evidence="8">
    <location>
        <begin position="404"/>
        <end position="422"/>
    </location>
</feature>
<evidence type="ECO:0000256" key="8">
    <source>
        <dbReference type="SAM" id="Phobius"/>
    </source>
</evidence>
<keyword evidence="7 8" id="KW-0472">Membrane</keyword>
<feature type="transmembrane region" description="Helical" evidence="8">
    <location>
        <begin position="301"/>
        <end position="321"/>
    </location>
</feature>
<dbReference type="OrthoDB" id="3900342at2759"/>
<gene>
    <name evidence="10" type="ORF">KLDO_g618</name>
</gene>
<feature type="transmembrane region" description="Helical" evidence="8">
    <location>
        <begin position="510"/>
        <end position="527"/>
    </location>
</feature>
<dbReference type="PIRSF" id="PIRSF006060">
    <property type="entry name" value="AA_transporter"/>
    <property type="match status" value="1"/>
</dbReference>
<dbReference type="AlphaFoldDB" id="A0A0A8L0D3"/>
<dbReference type="Pfam" id="PF00324">
    <property type="entry name" value="AA_permease"/>
    <property type="match status" value="1"/>
</dbReference>
<feature type="transmembrane region" description="Helical" evidence="8">
    <location>
        <begin position="428"/>
        <end position="452"/>
    </location>
</feature>
<comment type="subcellular location">
    <subcellularLocation>
        <location evidence="1">Membrane</location>
        <topology evidence="1">Multi-pass membrane protein</topology>
    </subcellularLocation>
</comment>
<dbReference type="InterPro" id="IPR004841">
    <property type="entry name" value="AA-permease/SLC12A_dom"/>
</dbReference>
<comment type="similarity">
    <text evidence="2">Belongs to the amino acid-polyamine-organocation (APC) superfamily. YAT (TC 2.A.3.10) family.</text>
</comment>
<dbReference type="PANTHER" id="PTHR43341:SF10">
    <property type="entry name" value="S-ADENOSYLMETHIONINE PERMEASE SAM3-RELATED"/>
    <property type="match status" value="1"/>
</dbReference>
<evidence type="ECO:0000313" key="11">
    <source>
        <dbReference type="Proteomes" id="UP000031516"/>
    </source>
</evidence>
<feature type="transmembrane region" description="Helical" evidence="8">
    <location>
        <begin position="106"/>
        <end position="125"/>
    </location>
</feature>
<dbReference type="Proteomes" id="UP000031516">
    <property type="component" value="Unassembled WGS sequence"/>
</dbReference>
<evidence type="ECO:0000256" key="3">
    <source>
        <dbReference type="ARBA" id="ARBA00022448"/>
    </source>
</evidence>
<feature type="transmembrane region" description="Helical" evidence="8">
    <location>
        <begin position="78"/>
        <end position="100"/>
    </location>
</feature>
<evidence type="ECO:0000256" key="7">
    <source>
        <dbReference type="ARBA" id="ARBA00023136"/>
    </source>
</evidence>
<feature type="domain" description="Amino acid permease/ SLC12A" evidence="9">
    <location>
        <begin position="77"/>
        <end position="536"/>
    </location>
</feature>
<keyword evidence="4 8" id="KW-0812">Transmembrane</keyword>
<keyword evidence="5" id="KW-0029">Amino-acid transport</keyword>
<dbReference type="FunFam" id="1.20.1740.10:FF:000001">
    <property type="entry name" value="Amino acid permease"/>
    <property type="match status" value="1"/>
</dbReference>
<evidence type="ECO:0000256" key="5">
    <source>
        <dbReference type="ARBA" id="ARBA00022970"/>
    </source>
</evidence>
<dbReference type="InterPro" id="IPR004840">
    <property type="entry name" value="Amino_acid_permease_CS"/>
</dbReference>
<feature type="transmembrane region" description="Helical" evidence="8">
    <location>
        <begin position="216"/>
        <end position="238"/>
    </location>
</feature>
<name>A0A0A8L0D3_9SACH</name>
<evidence type="ECO:0000256" key="6">
    <source>
        <dbReference type="ARBA" id="ARBA00022989"/>
    </source>
</evidence>
<keyword evidence="11" id="KW-1185">Reference proteome</keyword>
<protein>
    <submittedName>
        <fullName evidence="10">WGS project CCBQ000000000 data, contig 00016</fullName>
    </submittedName>
</protein>
<dbReference type="PROSITE" id="PS00218">
    <property type="entry name" value="AMINO_ACID_PERMEASE_1"/>
    <property type="match status" value="1"/>
</dbReference>
<evidence type="ECO:0000313" key="10">
    <source>
        <dbReference type="EMBL" id="CDO92298.1"/>
    </source>
</evidence>
<dbReference type="InterPro" id="IPR050524">
    <property type="entry name" value="APC_YAT"/>
</dbReference>
<feature type="transmembrane region" description="Helical" evidence="8">
    <location>
        <begin position="357"/>
        <end position="377"/>
    </location>
</feature>
<accession>A0A0A8L0D3</accession>
<organism evidence="10 11">
    <name type="scientific">Kluyveromyces dobzhanskii CBS 2104</name>
    <dbReference type="NCBI Taxonomy" id="1427455"/>
    <lineage>
        <taxon>Eukaryota</taxon>
        <taxon>Fungi</taxon>
        <taxon>Dikarya</taxon>
        <taxon>Ascomycota</taxon>
        <taxon>Saccharomycotina</taxon>
        <taxon>Saccharomycetes</taxon>
        <taxon>Saccharomycetales</taxon>
        <taxon>Saccharomycetaceae</taxon>
        <taxon>Kluyveromyces</taxon>
    </lineage>
</organism>
<dbReference type="EMBL" id="CCBQ010000012">
    <property type="protein sequence ID" value="CDO92298.1"/>
    <property type="molecule type" value="Genomic_DNA"/>
</dbReference>
<dbReference type="GO" id="GO:0016020">
    <property type="term" value="C:membrane"/>
    <property type="evidence" value="ECO:0007669"/>
    <property type="project" value="UniProtKB-SubCell"/>
</dbReference>
<reference evidence="10 11" key="1">
    <citation type="submission" date="2014-03" db="EMBL/GenBank/DDBJ databases">
        <title>The genome of Kluyveromyces dobzhanskii.</title>
        <authorList>
            <person name="Nystedt B."/>
            <person name="Astrom S."/>
        </authorList>
    </citation>
    <scope>NUCLEOTIDE SEQUENCE [LARGE SCALE GENOMIC DNA]</scope>
    <source>
        <strain evidence="10 11">CBS 2104</strain>
    </source>
</reference>
<dbReference type="NCBIfam" id="TIGR00913">
    <property type="entry name" value="2A0310"/>
    <property type="match status" value="1"/>
</dbReference>
<sequence length="583" mass="64516">MSDMGKDIAEISENYSSSVHDENDDRTLFNRVKDSFKRQDLDISEETKLRSQNMTEYQRTNYLLAKQPYQKNLSQRHLTMIAIGGTLGTGLFIGIGWSLASGPGNLLIGFLLTGIAIFCVVQCAAEMSCQYPVSGSYASHVSRFVDPSWGFTVATNYCLSWAISFPSELIGCAMTISYWNNTVNPVVWVAIFWVFIVGLNLFGVRGFAETEYVLSIFKIIAIIIFIIIGIVLICGGGPNSQGYIGAKYWYDPGSFKKPVFKSLCNTFVSAAFSFGGTELVVLTAAESRKVESVSRAAKGTFWRVIIFYVSTVIIIGCLVPYNDERLLGGNSSEDITASPFVIALANTGSFGTRVSNFMNAVILIAVLSVCNSCVYAASRVIQSLGASGQLPSICGYVDRKGRPLFGIFVVALFGLLSFIVASNKVSEVFDWLFALCSISAMFIWFSICLSYLRYRWALKKQGRTPDEIAYKSMLGIWGAYLGALLSGLLIVGEVYVSLFPLGGSPNAEAFFQYCLSIPIMIVVYVVHKIYTRNWLPIVIPLSEVDLDTGLSHSDVEVMKHELEIQRAQIAAKPLYYRIYRFWC</sequence>
<dbReference type="Gene3D" id="1.20.1740.10">
    <property type="entry name" value="Amino acid/polyamine transporter I"/>
    <property type="match status" value="1"/>
</dbReference>
<feature type="transmembrane region" description="Helical" evidence="8">
    <location>
        <begin position="473"/>
        <end position="498"/>
    </location>
</feature>
<comment type="caution">
    <text evidence="10">The sequence shown here is derived from an EMBL/GenBank/DDBJ whole genome shotgun (WGS) entry which is preliminary data.</text>
</comment>
<dbReference type="InterPro" id="IPR004762">
    <property type="entry name" value="Amino_acid_permease_fungi"/>
</dbReference>
<evidence type="ECO:0000256" key="4">
    <source>
        <dbReference type="ARBA" id="ARBA00022692"/>
    </source>
</evidence>
<evidence type="ECO:0000259" key="9">
    <source>
        <dbReference type="Pfam" id="PF00324"/>
    </source>
</evidence>
<feature type="transmembrane region" description="Helical" evidence="8">
    <location>
        <begin position="185"/>
        <end position="204"/>
    </location>
</feature>
<keyword evidence="6 8" id="KW-1133">Transmembrane helix</keyword>
<dbReference type="GO" id="GO:0015171">
    <property type="term" value="F:amino acid transmembrane transporter activity"/>
    <property type="evidence" value="ECO:0007669"/>
    <property type="project" value="TreeGrafter"/>
</dbReference>
<keyword evidence="3" id="KW-0813">Transport</keyword>
<evidence type="ECO:0000256" key="1">
    <source>
        <dbReference type="ARBA" id="ARBA00004141"/>
    </source>
</evidence>
<proteinExistence type="inferred from homology"/>